<dbReference type="SUPFAM" id="SSF54523">
    <property type="entry name" value="Pili subunits"/>
    <property type="match status" value="1"/>
</dbReference>
<name>A0ABW0KQC6_9BACT</name>
<reference evidence="3" key="1">
    <citation type="journal article" date="2019" name="Int. J. Syst. Evol. Microbiol.">
        <title>The Global Catalogue of Microorganisms (GCM) 10K type strain sequencing project: providing services to taxonomists for standard genome sequencing and annotation.</title>
        <authorList>
            <consortium name="The Broad Institute Genomics Platform"/>
            <consortium name="The Broad Institute Genome Sequencing Center for Infectious Disease"/>
            <person name="Wu L."/>
            <person name="Ma J."/>
        </authorList>
    </citation>
    <scope>NUCLEOTIDE SEQUENCE [LARGE SCALE GENOMIC DNA]</scope>
    <source>
        <strain evidence="3">CGMCC 4.1469</strain>
    </source>
</reference>
<dbReference type="Proteomes" id="UP001596052">
    <property type="component" value="Unassembled WGS sequence"/>
</dbReference>
<organism evidence="2 3">
    <name type="scientific">Prosthecobacter fluviatilis</name>
    <dbReference type="NCBI Taxonomy" id="445931"/>
    <lineage>
        <taxon>Bacteria</taxon>
        <taxon>Pseudomonadati</taxon>
        <taxon>Verrucomicrobiota</taxon>
        <taxon>Verrucomicrobiia</taxon>
        <taxon>Verrucomicrobiales</taxon>
        <taxon>Verrucomicrobiaceae</taxon>
        <taxon>Prosthecobacter</taxon>
    </lineage>
</organism>
<dbReference type="InterPro" id="IPR045584">
    <property type="entry name" value="Pilin-like"/>
</dbReference>
<proteinExistence type="predicted"/>
<feature type="transmembrane region" description="Helical" evidence="1">
    <location>
        <begin position="34"/>
        <end position="55"/>
    </location>
</feature>
<comment type="caution">
    <text evidence="2">The sequence shown here is derived from an EMBL/GenBank/DDBJ whole genome shotgun (WGS) entry which is preliminary data.</text>
</comment>
<keyword evidence="1" id="KW-0812">Transmembrane</keyword>
<dbReference type="PROSITE" id="PS00409">
    <property type="entry name" value="PROKAR_NTER_METHYL"/>
    <property type="match status" value="1"/>
</dbReference>
<accession>A0ABW0KQC6</accession>
<evidence type="ECO:0000256" key="1">
    <source>
        <dbReference type="SAM" id="Phobius"/>
    </source>
</evidence>
<keyword evidence="1" id="KW-1133">Transmembrane helix</keyword>
<evidence type="ECO:0000313" key="3">
    <source>
        <dbReference type="Proteomes" id="UP001596052"/>
    </source>
</evidence>
<dbReference type="InterPro" id="IPR012902">
    <property type="entry name" value="N_methyl_site"/>
</dbReference>
<keyword evidence="1" id="KW-0472">Membrane</keyword>
<dbReference type="EMBL" id="JBHSMQ010000002">
    <property type="protein sequence ID" value="MFC5454807.1"/>
    <property type="molecule type" value="Genomic_DNA"/>
</dbReference>
<gene>
    <name evidence="2" type="ORF">ACFQDI_08090</name>
</gene>
<protein>
    <submittedName>
        <fullName evidence="2">Tfp pilus assembly protein FimT/FimU</fullName>
    </submittedName>
</protein>
<evidence type="ECO:0000313" key="2">
    <source>
        <dbReference type="EMBL" id="MFC5454807.1"/>
    </source>
</evidence>
<sequence length="166" mass="18068">MTHCKSITKTLQTTLNTRRGVSHSCATGFTLLEIIVAMTLTMMIIGIATVSISGVRAEDKLRRAAAMIETTARQNMLQALNSQQTVRMELSAGAFGATDEFSGMLQVRRYGETAFRKPRRGEAWEFTPSGICEPIEVRISGPAGQIEIGFDPLTGCAKRKSIQVNG</sequence>
<keyword evidence="3" id="KW-1185">Reference proteome</keyword>